<dbReference type="PANTHER" id="PTHR23402:SF1">
    <property type="entry name" value="PYROGLUTAMYL-PEPTIDASE I"/>
    <property type="match status" value="1"/>
</dbReference>
<dbReference type="PIRSF" id="PIRSF015592">
    <property type="entry name" value="Prld-crbxl_pptds"/>
    <property type="match status" value="1"/>
</dbReference>
<dbReference type="InterPro" id="IPR016125">
    <property type="entry name" value="Peptidase_C15-like"/>
</dbReference>
<dbReference type="Proteomes" id="UP000439550">
    <property type="component" value="Unassembled WGS sequence"/>
</dbReference>
<evidence type="ECO:0000256" key="1">
    <source>
        <dbReference type="ARBA" id="ARBA00001770"/>
    </source>
</evidence>
<comment type="subunit">
    <text evidence="5">Homotetramer.</text>
</comment>
<keyword evidence="9" id="KW-0645">Protease</keyword>
<gene>
    <name evidence="14" type="primary">pcp</name>
    <name evidence="14" type="ORF">GHI93_04250</name>
</gene>
<organism evidence="14 15">
    <name type="scientific">Lactococcus hircilactis</name>
    <dbReference type="NCBI Taxonomy" id="1494462"/>
    <lineage>
        <taxon>Bacteria</taxon>
        <taxon>Bacillati</taxon>
        <taxon>Bacillota</taxon>
        <taxon>Bacilli</taxon>
        <taxon>Lactobacillales</taxon>
        <taxon>Streptococcaceae</taxon>
        <taxon>Lactococcus</taxon>
    </lineage>
</organism>
<comment type="function">
    <text evidence="2">Removes 5-oxoproline from various penultimate amino acid residues except L-proline.</text>
</comment>
<dbReference type="InterPro" id="IPR036440">
    <property type="entry name" value="Peptidase_C15-like_sf"/>
</dbReference>
<dbReference type="GO" id="GO:0016920">
    <property type="term" value="F:pyroglutamyl-peptidase activity"/>
    <property type="evidence" value="ECO:0007669"/>
    <property type="project" value="UniProtKB-EC"/>
</dbReference>
<evidence type="ECO:0000256" key="2">
    <source>
        <dbReference type="ARBA" id="ARBA00002280"/>
    </source>
</evidence>
<comment type="caution">
    <text evidence="14">The sequence shown here is derived from an EMBL/GenBank/DDBJ whole genome shotgun (WGS) entry which is preliminary data.</text>
</comment>
<evidence type="ECO:0000256" key="11">
    <source>
        <dbReference type="ARBA" id="ARBA00022807"/>
    </source>
</evidence>
<dbReference type="CDD" id="cd00501">
    <property type="entry name" value="Peptidase_C15"/>
    <property type="match status" value="1"/>
</dbReference>
<evidence type="ECO:0000256" key="6">
    <source>
        <dbReference type="ARBA" id="ARBA00012915"/>
    </source>
</evidence>
<evidence type="ECO:0000256" key="9">
    <source>
        <dbReference type="ARBA" id="ARBA00022670"/>
    </source>
</evidence>
<protein>
    <recommendedName>
        <fullName evidence="7">Pyrrolidone-carboxylate peptidase</fullName>
        <ecNumber evidence="6">3.4.19.3</ecNumber>
    </recommendedName>
    <alternativeName>
        <fullName evidence="12">5-oxoprolyl-peptidase</fullName>
    </alternativeName>
    <alternativeName>
        <fullName evidence="13">Pyroglutamyl-peptidase I</fullName>
    </alternativeName>
</protein>
<accession>A0A7X1Z9B1</accession>
<evidence type="ECO:0000256" key="3">
    <source>
        <dbReference type="ARBA" id="ARBA00004496"/>
    </source>
</evidence>
<dbReference type="RefSeq" id="WP_153495834.1">
    <property type="nucleotide sequence ID" value="NZ_CAXYUY010000002.1"/>
</dbReference>
<dbReference type="NCBIfam" id="NF009676">
    <property type="entry name" value="PRK13197.1"/>
    <property type="match status" value="1"/>
</dbReference>
<evidence type="ECO:0000256" key="4">
    <source>
        <dbReference type="ARBA" id="ARBA00006641"/>
    </source>
</evidence>
<dbReference type="InterPro" id="IPR029762">
    <property type="entry name" value="PGP-I_bact-type"/>
</dbReference>
<evidence type="ECO:0000256" key="12">
    <source>
        <dbReference type="ARBA" id="ARBA00030836"/>
    </source>
</evidence>
<name>A0A7X1Z9B1_9LACT</name>
<dbReference type="PRINTS" id="PR00706">
    <property type="entry name" value="PYROGLUPTASE"/>
</dbReference>
<evidence type="ECO:0000256" key="8">
    <source>
        <dbReference type="ARBA" id="ARBA00022490"/>
    </source>
</evidence>
<dbReference type="EMBL" id="WITJ01000005">
    <property type="protein sequence ID" value="MQW39151.1"/>
    <property type="molecule type" value="Genomic_DNA"/>
</dbReference>
<dbReference type="GO" id="GO:0006508">
    <property type="term" value="P:proteolysis"/>
    <property type="evidence" value="ECO:0007669"/>
    <property type="project" value="UniProtKB-KW"/>
</dbReference>
<evidence type="ECO:0000256" key="13">
    <source>
        <dbReference type="ARBA" id="ARBA00031559"/>
    </source>
</evidence>
<evidence type="ECO:0000256" key="7">
    <source>
        <dbReference type="ARBA" id="ARBA00019191"/>
    </source>
</evidence>
<keyword evidence="10 14" id="KW-0378">Hydrolase</keyword>
<evidence type="ECO:0000313" key="14">
    <source>
        <dbReference type="EMBL" id="MQW39151.1"/>
    </source>
</evidence>
<keyword evidence="11" id="KW-0788">Thiol protease</keyword>
<dbReference type="InterPro" id="IPR000816">
    <property type="entry name" value="Peptidase_C15"/>
</dbReference>
<proteinExistence type="inferred from homology"/>
<evidence type="ECO:0000256" key="5">
    <source>
        <dbReference type="ARBA" id="ARBA00011881"/>
    </source>
</evidence>
<comment type="similarity">
    <text evidence="4">Belongs to the peptidase C15 family.</text>
</comment>
<comment type="subcellular location">
    <subcellularLocation>
        <location evidence="3">Cytoplasm</location>
    </subcellularLocation>
</comment>
<reference evidence="14 15" key="1">
    <citation type="submission" date="2019-10" db="EMBL/GenBank/DDBJ databases">
        <authorList>
            <person name="Dong K."/>
        </authorList>
    </citation>
    <scope>NUCLEOTIDE SEQUENCE [LARGE SCALE GENOMIC DNA]</scope>
    <source>
        <strain evidence="14 15">DSM 28960</strain>
    </source>
</reference>
<dbReference type="Pfam" id="PF01470">
    <property type="entry name" value="Peptidase_C15"/>
    <property type="match status" value="1"/>
</dbReference>
<sequence>MKILVTGFTPFGEEKTNPSQDIVSALPKSINGARIIPLIIPTVRFKSIQRICEVIEKEKPDVVISVGQAGGRFSITPELVAINRDDYAISDNEGNQPIDETISLDGPAAYFTTLPIKEMVKQIRAHHIPAECSTTAGTFVCNHVFYGISDYIYHHHLQIKNGFIHLPFSSVQALHHPHQPSLSIDEMQRGLELAISCCTRVKD</sequence>
<dbReference type="SUPFAM" id="SSF53182">
    <property type="entry name" value="Pyrrolidone carboxyl peptidase (pyroglutamate aminopeptidase)"/>
    <property type="match status" value="1"/>
</dbReference>
<evidence type="ECO:0000256" key="10">
    <source>
        <dbReference type="ARBA" id="ARBA00022801"/>
    </source>
</evidence>
<dbReference type="GO" id="GO:0005829">
    <property type="term" value="C:cytosol"/>
    <property type="evidence" value="ECO:0007669"/>
    <property type="project" value="InterPro"/>
</dbReference>
<dbReference type="Gene3D" id="3.40.630.20">
    <property type="entry name" value="Peptidase C15, pyroglutamyl peptidase I-like"/>
    <property type="match status" value="1"/>
</dbReference>
<keyword evidence="8" id="KW-0963">Cytoplasm</keyword>
<dbReference type="AlphaFoldDB" id="A0A7X1Z9B1"/>
<keyword evidence="15" id="KW-1185">Reference proteome</keyword>
<dbReference type="OrthoDB" id="9779738at2"/>
<dbReference type="EC" id="3.4.19.3" evidence="6"/>
<comment type="catalytic activity">
    <reaction evidence="1">
        <text>Release of an N-terminal pyroglutamyl group from a polypeptide, the second amino acid generally not being Pro.</text>
        <dbReference type="EC" id="3.4.19.3"/>
    </reaction>
</comment>
<dbReference type="NCBIfam" id="TIGR00504">
    <property type="entry name" value="pyro_pdase"/>
    <property type="match status" value="1"/>
</dbReference>
<dbReference type="PANTHER" id="PTHR23402">
    <property type="entry name" value="PROTEASE FAMILY C15 PYROGLUTAMYL-PEPTIDASE I-RELATED"/>
    <property type="match status" value="1"/>
</dbReference>
<dbReference type="FunFam" id="3.40.630.20:FF:000001">
    <property type="entry name" value="Pyrrolidone-carboxylate peptidase"/>
    <property type="match status" value="1"/>
</dbReference>
<evidence type="ECO:0000313" key="15">
    <source>
        <dbReference type="Proteomes" id="UP000439550"/>
    </source>
</evidence>